<dbReference type="Proteomes" id="UP001165190">
    <property type="component" value="Unassembled WGS sequence"/>
</dbReference>
<gene>
    <name evidence="3" type="ORF">HRI_003391000</name>
</gene>
<evidence type="ECO:0000256" key="1">
    <source>
        <dbReference type="SAM" id="MobiDB-lite"/>
    </source>
</evidence>
<dbReference type="PANTHER" id="PTHR34741:SF1">
    <property type="entry name" value="PGG DOMAIN-CONTAINING PROTEIN"/>
    <property type="match status" value="1"/>
</dbReference>
<accession>A0A9W7MB69</accession>
<proteinExistence type="predicted"/>
<feature type="transmembrane region" description="Helical" evidence="2">
    <location>
        <begin position="96"/>
        <end position="112"/>
    </location>
</feature>
<keyword evidence="2" id="KW-1133">Transmembrane helix</keyword>
<feature type="compositionally biased region" description="Low complexity" evidence="1">
    <location>
        <begin position="63"/>
        <end position="76"/>
    </location>
</feature>
<sequence length="204" mass="22565">MEYLQIFKAFLLSTCTKLSIPQSQPPAPAPAFPMIDLEPPQQPTPPSPPPASATSPETPQPHTPQQSTSSTFTTPSHLKQPESSAAQQHIQWKNSVLSFCFSYAIAVSIQYAQTDHRPPDSSLVLLSFLVQLTFNLFFLALFIRPYSNKTSEMLEKVGFVVAAAAFCHAIAIPFPFELKCAVFAVFIVFLLLLATFMYLNRNIA</sequence>
<comment type="caution">
    <text evidence="3">The sequence shown here is derived from an EMBL/GenBank/DDBJ whole genome shotgun (WGS) entry which is preliminary data.</text>
</comment>
<feature type="region of interest" description="Disordered" evidence="1">
    <location>
        <begin position="22"/>
        <end position="84"/>
    </location>
</feature>
<keyword evidence="2" id="KW-0472">Membrane</keyword>
<feature type="compositionally biased region" description="Pro residues" evidence="1">
    <location>
        <begin position="40"/>
        <end position="51"/>
    </location>
</feature>
<feature type="transmembrane region" description="Helical" evidence="2">
    <location>
        <begin position="124"/>
        <end position="145"/>
    </location>
</feature>
<protein>
    <submittedName>
        <fullName evidence="3">Uncharacterized protein</fullName>
    </submittedName>
</protein>
<evidence type="ECO:0000256" key="2">
    <source>
        <dbReference type="SAM" id="Phobius"/>
    </source>
</evidence>
<dbReference type="AlphaFoldDB" id="A0A9W7MB69"/>
<dbReference type="PANTHER" id="PTHR34741">
    <property type="entry name" value="IMAP FAMILY MEMBER 1, PUTATIVE-RELATED"/>
    <property type="match status" value="1"/>
</dbReference>
<feature type="transmembrane region" description="Helical" evidence="2">
    <location>
        <begin position="157"/>
        <end position="176"/>
    </location>
</feature>
<keyword evidence="2" id="KW-0812">Transmembrane</keyword>
<evidence type="ECO:0000313" key="3">
    <source>
        <dbReference type="EMBL" id="GMI97217.1"/>
    </source>
</evidence>
<feature type="transmembrane region" description="Helical" evidence="2">
    <location>
        <begin position="182"/>
        <end position="199"/>
    </location>
</feature>
<dbReference type="EMBL" id="BSYR01000030">
    <property type="protein sequence ID" value="GMI97217.1"/>
    <property type="molecule type" value="Genomic_DNA"/>
</dbReference>
<reference evidence="3" key="1">
    <citation type="submission" date="2023-05" db="EMBL/GenBank/DDBJ databases">
        <title>Genome and transcriptome analyses reveal genes involved in the formation of fine ridges on petal epidermal cells in Hibiscus trionum.</title>
        <authorList>
            <person name="Koshimizu S."/>
            <person name="Masuda S."/>
            <person name="Ishii T."/>
            <person name="Shirasu K."/>
            <person name="Hoshino A."/>
            <person name="Arita M."/>
        </authorList>
    </citation>
    <scope>NUCLEOTIDE SEQUENCE</scope>
    <source>
        <strain evidence="3">Hamamatsu line</strain>
    </source>
</reference>
<organism evidence="3 4">
    <name type="scientific">Hibiscus trionum</name>
    <name type="common">Flower of an hour</name>
    <dbReference type="NCBI Taxonomy" id="183268"/>
    <lineage>
        <taxon>Eukaryota</taxon>
        <taxon>Viridiplantae</taxon>
        <taxon>Streptophyta</taxon>
        <taxon>Embryophyta</taxon>
        <taxon>Tracheophyta</taxon>
        <taxon>Spermatophyta</taxon>
        <taxon>Magnoliopsida</taxon>
        <taxon>eudicotyledons</taxon>
        <taxon>Gunneridae</taxon>
        <taxon>Pentapetalae</taxon>
        <taxon>rosids</taxon>
        <taxon>malvids</taxon>
        <taxon>Malvales</taxon>
        <taxon>Malvaceae</taxon>
        <taxon>Malvoideae</taxon>
        <taxon>Hibiscus</taxon>
    </lineage>
</organism>
<keyword evidence="4" id="KW-1185">Reference proteome</keyword>
<name>A0A9W7MB69_HIBTR</name>
<dbReference type="OrthoDB" id="982386at2759"/>
<evidence type="ECO:0000313" key="4">
    <source>
        <dbReference type="Proteomes" id="UP001165190"/>
    </source>
</evidence>